<evidence type="ECO:0000313" key="1">
    <source>
        <dbReference type="EMBL" id="QXN75300.1"/>
    </source>
</evidence>
<reference evidence="1" key="1">
    <citation type="submission" date="2021-04" db="EMBL/GenBank/DDBJ databases">
        <title>Genomes of microviruses identified in yellow-bellied marmot fecal samples.</title>
        <authorList>
            <person name="Varsani A."/>
            <person name="Kraberger S."/>
            <person name="Chatterjee A."/>
            <person name="Richet C."/>
            <person name="Fontenele R.S."/>
            <person name="Schmidlin K."/>
            <person name="Blumstein D.T."/>
        </authorList>
    </citation>
    <scope>NUCLEOTIDE SEQUENCE</scope>
    <source>
        <strain evidence="1">Mar62</strain>
    </source>
</reference>
<organism evidence="1">
    <name type="scientific">Microvirus mar62</name>
    <dbReference type="NCBI Taxonomy" id="2851199"/>
    <lineage>
        <taxon>Viruses</taxon>
        <taxon>Monodnaviria</taxon>
        <taxon>Sangervirae</taxon>
        <taxon>Phixviricota</taxon>
        <taxon>Malgrandaviricetes</taxon>
        <taxon>Petitvirales</taxon>
        <taxon>Microviridae</taxon>
    </lineage>
</organism>
<accession>A0A8F5MJ84</accession>
<dbReference type="EMBL" id="MZ089808">
    <property type="protein sequence ID" value="QXN75300.1"/>
    <property type="molecule type" value="Genomic_DNA"/>
</dbReference>
<name>A0A8F5MJ84_9VIRU</name>
<sequence length="374" mass="41320">MMPISPVVGAALIGGVSNLVGNIFGAGNNASTNKTNREIAQMNNEFNAREAEKNRQFQRDEWLRQFNLTNEYNTAAAQRQRLEDAGLNPYMMMNGGSSGIASAGSTPSGSMAQAAPPISMQAYKPDMSGFNTVADLLARRDLINNQALESQGRKNLNDAQSVYYASHTDWAKTDKKAQAKLREQGVTRAELGLSTEYQILDNLKFQGDVMRSQMALNLANADARTVMNKYLDQQQQAEIGMKVQLAYQALASGRLSEEQVRSEVAKQILTYAQANGQRISNRVADQTAQSLIDSTNSSNAYYGSYYGAKKSYARGQAATDYLQGFYDYKYKKQGSDAFWTDKGLQWMDNIGNRVGNFRSRGAGKFRPMTKVTPI</sequence>
<protein>
    <submittedName>
        <fullName evidence="1">DNA pilot protein</fullName>
    </submittedName>
</protein>
<proteinExistence type="predicted"/>